<evidence type="ECO:0000256" key="3">
    <source>
        <dbReference type="ARBA" id="ARBA00022741"/>
    </source>
</evidence>
<dbReference type="SMART" id="SM00382">
    <property type="entry name" value="AAA"/>
    <property type="match status" value="2"/>
</dbReference>
<evidence type="ECO:0000256" key="4">
    <source>
        <dbReference type="ARBA" id="ARBA00022840"/>
    </source>
</evidence>
<evidence type="ECO:0000256" key="5">
    <source>
        <dbReference type="ARBA" id="ARBA00038852"/>
    </source>
</evidence>
<dbReference type="PANTHER" id="PTHR43776">
    <property type="entry name" value="TRANSPORT ATP-BINDING PROTEIN"/>
    <property type="match status" value="1"/>
</dbReference>
<evidence type="ECO:0000313" key="11">
    <source>
        <dbReference type="Proteomes" id="UP000276587"/>
    </source>
</evidence>
<protein>
    <recommendedName>
        <fullName evidence="5">ABC-type dipeptide transporter</fullName>
        <ecNumber evidence="5">7.4.2.9</ecNumber>
    </recommendedName>
</protein>
<dbReference type="AlphaFoldDB" id="A0A3M4A6P7"/>
<comment type="caution">
    <text evidence="10">The sequence shown here is derived from an EMBL/GenBank/DDBJ whole genome shotgun (WGS) entry which is preliminary data.</text>
</comment>
<dbReference type="Gene3D" id="3.40.50.300">
    <property type="entry name" value="P-loop containing nucleotide triphosphate hydrolases"/>
    <property type="match status" value="2"/>
</dbReference>
<dbReference type="PROSITE" id="PS00211">
    <property type="entry name" value="ABC_TRANSPORTER_1"/>
    <property type="match status" value="2"/>
</dbReference>
<comment type="subunit">
    <text evidence="8">The complex is composed of two ATP-binding proteins (DppD and DppF), two transmembrane proteins (DppB and DppC) and a solute-binding protein (DppA1-A5). Five orthologous SBPs (DppA1-A5) are present in P.aeruginosa, which increases the substrate specificity of the DppBCDF transporter.</text>
</comment>
<keyword evidence="4" id="KW-0067">ATP-binding</keyword>
<dbReference type="InterPro" id="IPR027417">
    <property type="entry name" value="P-loop_NTPase"/>
</dbReference>
<reference evidence="10 11" key="1">
    <citation type="submission" date="2018-08" db="EMBL/GenBank/DDBJ databases">
        <title>Recombination of ecologically and evolutionarily significant loci maintains genetic cohesion in the Pseudomonas syringae species complex.</title>
        <authorList>
            <person name="Dillon M."/>
            <person name="Thakur S."/>
            <person name="Almeida R.N.D."/>
            <person name="Weir B.S."/>
            <person name="Guttman D.S."/>
        </authorList>
    </citation>
    <scope>NUCLEOTIDE SEQUENCE [LARGE SCALE GENOMIC DNA]</scope>
    <source>
        <strain evidence="10 11">ICMP 3555</strain>
    </source>
</reference>
<evidence type="ECO:0000256" key="8">
    <source>
        <dbReference type="ARBA" id="ARBA00065473"/>
    </source>
</evidence>
<dbReference type="NCBIfam" id="NF007739">
    <property type="entry name" value="PRK10419.1"/>
    <property type="match status" value="2"/>
</dbReference>
<dbReference type="NCBIfam" id="NF008453">
    <property type="entry name" value="PRK11308.1"/>
    <property type="match status" value="2"/>
</dbReference>
<evidence type="ECO:0000313" key="10">
    <source>
        <dbReference type="EMBL" id="RMP01936.1"/>
    </source>
</evidence>
<sequence>MPSTRGNEMNQDNLIEIRDLSVEFVTGDHHQRVVNNVSFDIKRGETIALVGESGSGKSVTAHSILRLLPYPLARHPSGTINYAGQDLLTLKEKTIRHIRGNRIAMIFQEPMTSLNPLHNIEKQINEVLGLHKGLTGKVATQRTLELLELVGIPEPHKRLKALPHELSGGQRQRVMIAMALANEPELLIADEPTTALDVTVQLKILELLKELQARLGMALLLISHDLNLVRRIAHRVCVMQKGCIVEQADCETLFQSPQHPYTQELLAAEPSGGPATNVIGPPLLEVDDLKVWFPIKKGFLRTTVDYVKAVDGINFSLPQGQTLGIVGESGSGKSTLGLAILRLIGSKGGIRFEGQQLDRLTQQQVRPLRREMQVVFQDPFGSLSPRMCVSEIVGEGLRIHKMGTPAEQEAAIIAALKEVGLDPESRHRYPHEFSGGQRQRIAIARALVLKPRLILLDEPTSALDRTVQRQVVELLRSLQAKYNLTYLFISHDLAVVKALSHQLMVVKHGQVVEQGDAAGIFAAPQHGYTRQLLEAAFLVPAARVD</sequence>
<dbReference type="EC" id="7.4.2.9" evidence="5"/>
<comment type="function">
    <text evidence="7">Part of the ABC transporter DppABCDF involved in the uptake of various di/tripeptides. Is also involved in the uptake of phaseolotoxin, a toxic tripeptide inhibiting the enzyme ornithine carbamoyltransferase. Responsible for energy coupling to the transport system.</text>
</comment>
<name>A0A3M4A6P7_PSEMA</name>
<proteinExistence type="inferred from homology"/>
<keyword evidence="3" id="KW-0547">Nucleotide-binding</keyword>
<dbReference type="PANTHER" id="PTHR43776:SF7">
    <property type="entry name" value="D,D-DIPEPTIDE TRANSPORT ATP-BINDING PROTEIN DDPF-RELATED"/>
    <property type="match status" value="1"/>
</dbReference>
<dbReference type="InterPro" id="IPR017871">
    <property type="entry name" value="ABC_transporter-like_CS"/>
</dbReference>
<dbReference type="InterPro" id="IPR050319">
    <property type="entry name" value="ABC_transp_ATP-bind"/>
</dbReference>
<dbReference type="InterPro" id="IPR003439">
    <property type="entry name" value="ABC_transporter-like_ATP-bd"/>
</dbReference>
<dbReference type="GO" id="GO:0016887">
    <property type="term" value="F:ATP hydrolysis activity"/>
    <property type="evidence" value="ECO:0007669"/>
    <property type="project" value="InterPro"/>
</dbReference>
<evidence type="ECO:0000256" key="6">
    <source>
        <dbReference type="ARBA" id="ARBA00047356"/>
    </source>
</evidence>
<dbReference type="SUPFAM" id="SSF52540">
    <property type="entry name" value="P-loop containing nucleoside triphosphate hydrolases"/>
    <property type="match status" value="2"/>
</dbReference>
<dbReference type="Proteomes" id="UP000276587">
    <property type="component" value="Unassembled WGS sequence"/>
</dbReference>
<evidence type="ECO:0000256" key="2">
    <source>
        <dbReference type="ARBA" id="ARBA00022448"/>
    </source>
</evidence>
<gene>
    <name evidence="10" type="ORF">ALQ29_05106</name>
</gene>
<feature type="domain" description="ABC transporter" evidence="9">
    <location>
        <begin position="284"/>
        <end position="533"/>
    </location>
</feature>
<evidence type="ECO:0000259" key="9">
    <source>
        <dbReference type="PROSITE" id="PS50893"/>
    </source>
</evidence>
<dbReference type="PROSITE" id="PS50893">
    <property type="entry name" value="ABC_TRANSPORTER_2"/>
    <property type="match status" value="2"/>
</dbReference>
<dbReference type="Pfam" id="PF08352">
    <property type="entry name" value="oligo_HPY"/>
    <property type="match status" value="2"/>
</dbReference>
<dbReference type="FunFam" id="3.40.50.300:FF:000016">
    <property type="entry name" value="Oligopeptide ABC transporter ATP-binding component"/>
    <property type="match status" value="2"/>
</dbReference>
<dbReference type="Pfam" id="PF00005">
    <property type="entry name" value="ABC_tran"/>
    <property type="match status" value="2"/>
</dbReference>
<dbReference type="InterPro" id="IPR003593">
    <property type="entry name" value="AAA+_ATPase"/>
</dbReference>
<evidence type="ECO:0000256" key="1">
    <source>
        <dbReference type="ARBA" id="ARBA00005417"/>
    </source>
</evidence>
<organism evidence="10 11">
    <name type="scientific">Pseudomonas marginalis pv. marginalis</name>
    <dbReference type="NCBI Taxonomy" id="97473"/>
    <lineage>
        <taxon>Bacteria</taxon>
        <taxon>Pseudomonadati</taxon>
        <taxon>Pseudomonadota</taxon>
        <taxon>Gammaproteobacteria</taxon>
        <taxon>Pseudomonadales</taxon>
        <taxon>Pseudomonadaceae</taxon>
        <taxon>Pseudomonas</taxon>
    </lineage>
</organism>
<feature type="domain" description="ABC transporter" evidence="9">
    <location>
        <begin position="17"/>
        <end position="266"/>
    </location>
</feature>
<keyword evidence="11" id="KW-1185">Reference proteome</keyword>
<dbReference type="CDD" id="cd03257">
    <property type="entry name" value="ABC_NikE_OppD_transporters"/>
    <property type="match status" value="2"/>
</dbReference>
<keyword evidence="2" id="KW-0813">Transport</keyword>
<dbReference type="EMBL" id="RBQF01000357">
    <property type="protein sequence ID" value="RMP01936.1"/>
    <property type="molecule type" value="Genomic_DNA"/>
</dbReference>
<comment type="similarity">
    <text evidence="1">Belongs to the ABC transporter superfamily.</text>
</comment>
<dbReference type="GO" id="GO:0055085">
    <property type="term" value="P:transmembrane transport"/>
    <property type="evidence" value="ECO:0007669"/>
    <property type="project" value="UniProtKB-ARBA"/>
</dbReference>
<dbReference type="GO" id="GO:0015833">
    <property type="term" value="P:peptide transport"/>
    <property type="evidence" value="ECO:0007669"/>
    <property type="project" value="InterPro"/>
</dbReference>
<evidence type="ECO:0000256" key="7">
    <source>
        <dbReference type="ARBA" id="ARBA00058018"/>
    </source>
</evidence>
<dbReference type="GO" id="GO:0005524">
    <property type="term" value="F:ATP binding"/>
    <property type="evidence" value="ECO:0007669"/>
    <property type="project" value="UniProtKB-KW"/>
</dbReference>
<comment type="catalytic activity">
    <reaction evidence="6">
        <text>a dipeptide(out) + ATP + H2O = a dipeptide(in) + ADP + phosphate + H(+)</text>
        <dbReference type="Rhea" id="RHEA:23120"/>
        <dbReference type="ChEBI" id="CHEBI:15377"/>
        <dbReference type="ChEBI" id="CHEBI:15378"/>
        <dbReference type="ChEBI" id="CHEBI:30616"/>
        <dbReference type="ChEBI" id="CHEBI:43474"/>
        <dbReference type="ChEBI" id="CHEBI:90799"/>
        <dbReference type="ChEBI" id="CHEBI:456216"/>
        <dbReference type="EC" id="7.4.2.9"/>
    </reaction>
</comment>
<dbReference type="InterPro" id="IPR013563">
    <property type="entry name" value="Oligopep_ABC_C"/>
</dbReference>
<accession>A0A3M4A6P7</accession>